<dbReference type="EMBL" id="VSRR010003608">
    <property type="protein sequence ID" value="MPC36789.1"/>
    <property type="molecule type" value="Genomic_DNA"/>
</dbReference>
<organism evidence="1 2">
    <name type="scientific">Portunus trituberculatus</name>
    <name type="common">Swimming crab</name>
    <name type="synonym">Neptunus trituberculatus</name>
    <dbReference type="NCBI Taxonomy" id="210409"/>
    <lineage>
        <taxon>Eukaryota</taxon>
        <taxon>Metazoa</taxon>
        <taxon>Ecdysozoa</taxon>
        <taxon>Arthropoda</taxon>
        <taxon>Crustacea</taxon>
        <taxon>Multicrustacea</taxon>
        <taxon>Malacostraca</taxon>
        <taxon>Eumalacostraca</taxon>
        <taxon>Eucarida</taxon>
        <taxon>Decapoda</taxon>
        <taxon>Pleocyemata</taxon>
        <taxon>Brachyura</taxon>
        <taxon>Eubrachyura</taxon>
        <taxon>Portunoidea</taxon>
        <taxon>Portunidae</taxon>
        <taxon>Portuninae</taxon>
        <taxon>Portunus</taxon>
    </lineage>
</organism>
<sequence length="125" mass="13464">MEVSADGVNTATWRGARGKVQQQAKNTLLGQRGRARPCCNENAPPPTNTHVVVAPLAPSDPAPHHPTNGAVILQMRSGVGRKQGRDETVGRLLCWRDATLEIATLPTPSLTLTPRTRLMNIVSNK</sequence>
<keyword evidence="2" id="KW-1185">Reference proteome</keyword>
<evidence type="ECO:0000313" key="2">
    <source>
        <dbReference type="Proteomes" id="UP000324222"/>
    </source>
</evidence>
<gene>
    <name evidence="1" type="ORF">E2C01_030259</name>
</gene>
<dbReference type="Proteomes" id="UP000324222">
    <property type="component" value="Unassembled WGS sequence"/>
</dbReference>
<dbReference type="AlphaFoldDB" id="A0A5B7EUV7"/>
<comment type="caution">
    <text evidence="1">The sequence shown here is derived from an EMBL/GenBank/DDBJ whole genome shotgun (WGS) entry which is preliminary data.</text>
</comment>
<protein>
    <submittedName>
        <fullName evidence="1">Uncharacterized protein</fullName>
    </submittedName>
</protein>
<reference evidence="1 2" key="1">
    <citation type="submission" date="2019-05" db="EMBL/GenBank/DDBJ databases">
        <title>Another draft genome of Portunus trituberculatus and its Hox gene families provides insights of decapod evolution.</title>
        <authorList>
            <person name="Jeong J.-H."/>
            <person name="Song I."/>
            <person name="Kim S."/>
            <person name="Choi T."/>
            <person name="Kim D."/>
            <person name="Ryu S."/>
            <person name="Kim W."/>
        </authorList>
    </citation>
    <scope>NUCLEOTIDE SEQUENCE [LARGE SCALE GENOMIC DNA]</scope>
    <source>
        <tissue evidence="1">Muscle</tissue>
    </source>
</reference>
<proteinExistence type="predicted"/>
<name>A0A5B7EUV7_PORTR</name>
<accession>A0A5B7EUV7</accession>
<evidence type="ECO:0000313" key="1">
    <source>
        <dbReference type="EMBL" id="MPC36789.1"/>
    </source>
</evidence>